<dbReference type="Gene3D" id="3.60.10.10">
    <property type="entry name" value="Endonuclease/exonuclease/phosphatase"/>
    <property type="match status" value="1"/>
</dbReference>
<feature type="region of interest" description="Disordered" evidence="1">
    <location>
        <begin position="294"/>
        <end position="401"/>
    </location>
</feature>
<feature type="transmembrane region" description="Helical" evidence="2">
    <location>
        <begin position="410"/>
        <end position="432"/>
    </location>
</feature>
<organism evidence="3 4">
    <name type="scientific">Pseudoclavibacter chungangensis</name>
    <dbReference type="NCBI Taxonomy" id="587635"/>
    <lineage>
        <taxon>Bacteria</taxon>
        <taxon>Bacillati</taxon>
        <taxon>Actinomycetota</taxon>
        <taxon>Actinomycetes</taxon>
        <taxon>Micrococcales</taxon>
        <taxon>Microbacteriaceae</taxon>
        <taxon>Pseudoclavibacter</taxon>
    </lineage>
</organism>
<feature type="compositionally biased region" description="Polar residues" evidence="1">
    <location>
        <begin position="357"/>
        <end position="372"/>
    </location>
</feature>
<keyword evidence="2" id="KW-0812">Transmembrane</keyword>
<keyword evidence="4" id="KW-1185">Reference proteome</keyword>
<feature type="compositionally biased region" description="Low complexity" evidence="1">
    <location>
        <begin position="373"/>
        <end position="390"/>
    </location>
</feature>
<protein>
    <recommendedName>
        <fullName evidence="5">Endonuclease/exonuclease/phosphatase domain-containing protein</fullName>
    </recommendedName>
</protein>
<dbReference type="OrthoDB" id="9800417at2"/>
<comment type="caution">
    <text evidence="3">The sequence shown here is derived from an EMBL/GenBank/DDBJ whole genome shotgun (WGS) entry which is preliminary data.</text>
</comment>
<reference evidence="3 4" key="1">
    <citation type="submission" date="2019-09" db="EMBL/GenBank/DDBJ databases">
        <title>Phylogeny of genus Pseudoclavibacter and closely related genus.</title>
        <authorList>
            <person name="Li Y."/>
        </authorList>
    </citation>
    <scope>NUCLEOTIDE SEQUENCE [LARGE SCALE GENOMIC DNA]</scope>
    <source>
        <strain evidence="3 4">DSM 23821</strain>
    </source>
</reference>
<evidence type="ECO:0000256" key="2">
    <source>
        <dbReference type="SAM" id="Phobius"/>
    </source>
</evidence>
<feature type="compositionally biased region" description="Polar residues" evidence="1">
    <location>
        <begin position="294"/>
        <end position="303"/>
    </location>
</feature>
<evidence type="ECO:0008006" key="5">
    <source>
        <dbReference type="Google" id="ProtNLM"/>
    </source>
</evidence>
<evidence type="ECO:0000313" key="3">
    <source>
        <dbReference type="EMBL" id="KAB1660281.1"/>
    </source>
</evidence>
<dbReference type="InterPro" id="IPR036691">
    <property type="entry name" value="Endo/exonu/phosph_ase_sf"/>
</dbReference>
<dbReference type="AlphaFoldDB" id="A0A7J5C050"/>
<feature type="compositionally biased region" description="Low complexity" evidence="1">
    <location>
        <begin position="335"/>
        <end position="356"/>
    </location>
</feature>
<feature type="compositionally biased region" description="Low complexity" evidence="1">
    <location>
        <begin position="311"/>
        <end position="328"/>
    </location>
</feature>
<keyword evidence="2" id="KW-1133">Transmembrane helix</keyword>
<dbReference type="Proteomes" id="UP000467240">
    <property type="component" value="Unassembled WGS sequence"/>
</dbReference>
<dbReference type="RefSeq" id="WP_158039381.1">
    <property type="nucleotide sequence ID" value="NZ_JACCFV010000001.1"/>
</dbReference>
<evidence type="ECO:0000313" key="4">
    <source>
        <dbReference type="Proteomes" id="UP000467240"/>
    </source>
</evidence>
<dbReference type="EMBL" id="WBJZ01000003">
    <property type="protein sequence ID" value="KAB1660281.1"/>
    <property type="molecule type" value="Genomic_DNA"/>
</dbReference>
<evidence type="ECO:0000256" key="1">
    <source>
        <dbReference type="SAM" id="MobiDB-lite"/>
    </source>
</evidence>
<accession>A0A7J5C050</accession>
<gene>
    <name evidence="3" type="ORF">F8O01_02835</name>
</gene>
<proteinExistence type="predicted"/>
<name>A0A7J5C050_9MICO</name>
<keyword evidence="2" id="KW-0472">Membrane</keyword>
<sequence>MTGEGGCHQLGAASQASFEVQRAKVHALLRGLADMDVIAVQGVANPLITPAAAGEYERLAQALTEHSGVQWGAVTAPEGVGGPWTNGFLYRTDRAEPQGQAVALADRAFERSSTPLVQAFAAEGREAVALVSVRLSTQSQSDYAGDREANRFAGTNEPERILQIETLARLVGEATIAQRTVLLGAFGSLTGDPVLAPLAQDGRIDAVEAAGLSTSRDGDGSGSVVHVYVPDGLSASGATTWPINSRSATTSGFAYQGSLSVASVDATSPERSAAEDPVLFSLSLAPQEQQTLNPVVAAQQSGPESAADPNATESASAVPTSTAPAATSGGTGNIGTAVAPSVSSGSSGQSQQDTSTEAQTQPAPSTNTTTVVAESSATPAPAAGPAKPDSQALTMPGGNQLANTGSNSPAAMGIAIAIVVAVALGAIITTIAGRARRT</sequence>